<dbReference type="AlphaFoldDB" id="A0A371G8N4"/>
<name>A0A371G8N4_MUCPR</name>
<keyword evidence="4" id="KW-1185">Reference proteome</keyword>
<evidence type="ECO:0000256" key="1">
    <source>
        <dbReference type="ARBA" id="ARBA00022737"/>
    </source>
</evidence>
<feature type="domain" description="Disease resistance protein Roq1-like winged-helix" evidence="2">
    <location>
        <begin position="52"/>
        <end position="120"/>
    </location>
</feature>
<dbReference type="InterPro" id="IPR058192">
    <property type="entry name" value="WHD_ROQ1-like"/>
</dbReference>
<reference evidence="3" key="1">
    <citation type="submission" date="2018-05" db="EMBL/GenBank/DDBJ databases">
        <title>Draft genome of Mucuna pruriens seed.</title>
        <authorList>
            <person name="Nnadi N.E."/>
            <person name="Vos R."/>
            <person name="Hasami M.H."/>
            <person name="Devisetty U.K."/>
            <person name="Aguiy J.C."/>
        </authorList>
    </citation>
    <scope>NUCLEOTIDE SEQUENCE [LARGE SCALE GENOMIC DNA]</scope>
    <source>
        <strain evidence="3">JCA_2017</strain>
    </source>
</reference>
<proteinExistence type="predicted"/>
<accession>A0A371G8N4</accession>
<sequence length="290" mass="33652">LPLALEVLASCLIERTKKEWESVLSKLEKIPNDEVQEKLRISFDGLRDQMLKDIFLDVCCFFIGKDRAYVTEILNGCGLCADIGISVLIEHSLIKVEKINKLGMHPLLREMGREIIRESSTKELGKRSRLWFQEDVLDVLTNKTRLFQTYAFEEMKRLRLLQLDHVQLTGDYGYLSKQLRWICWHGLSSKYLPNNFCLEGIIAIDLKHSNLHQVWKEPQVSQWLKIINLSHSKNLTETPDFSKLPYLEKLILKDCSRLCKVHESIGDLHNLILINLKDCTSLGNLSKRAY</sequence>
<dbReference type="InterPro" id="IPR036390">
    <property type="entry name" value="WH_DNA-bd_sf"/>
</dbReference>
<keyword evidence="1" id="KW-0677">Repeat</keyword>
<evidence type="ECO:0000313" key="4">
    <source>
        <dbReference type="Proteomes" id="UP000257109"/>
    </source>
</evidence>
<dbReference type="InterPro" id="IPR044974">
    <property type="entry name" value="Disease_R_plants"/>
</dbReference>
<dbReference type="PANTHER" id="PTHR11017">
    <property type="entry name" value="LEUCINE-RICH REPEAT-CONTAINING PROTEIN"/>
    <property type="match status" value="1"/>
</dbReference>
<dbReference type="Gene3D" id="3.80.10.10">
    <property type="entry name" value="Ribonuclease Inhibitor"/>
    <property type="match status" value="1"/>
</dbReference>
<gene>
    <name evidence="3" type="primary">N</name>
    <name evidence="3" type="ORF">CR513_31677</name>
</gene>
<dbReference type="Pfam" id="PF23282">
    <property type="entry name" value="WHD_ROQ1"/>
    <property type="match status" value="1"/>
</dbReference>
<feature type="non-terminal residue" evidence="3">
    <location>
        <position position="290"/>
    </location>
</feature>
<dbReference type="PANTHER" id="PTHR11017:SF560">
    <property type="entry name" value="RESISTANCE PROTEIN (TIR-NBS-LRR CLASS), PUTATIVE-RELATED"/>
    <property type="match status" value="1"/>
</dbReference>
<dbReference type="InterPro" id="IPR042197">
    <property type="entry name" value="Apaf_helical"/>
</dbReference>
<comment type="caution">
    <text evidence="3">The sequence shown here is derived from an EMBL/GenBank/DDBJ whole genome shotgun (WGS) entry which is preliminary data.</text>
</comment>
<evidence type="ECO:0000313" key="3">
    <source>
        <dbReference type="EMBL" id="RDX86922.1"/>
    </source>
</evidence>
<dbReference type="SUPFAM" id="SSF52058">
    <property type="entry name" value="L domain-like"/>
    <property type="match status" value="1"/>
</dbReference>
<organism evidence="3 4">
    <name type="scientific">Mucuna pruriens</name>
    <name type="common">Velvet bean</name>
    <name type="synonym">Dolichos pruriens</name>
    <dbReference type="NCBI Taxonomy" id="157652"/>
    <lineage>
        <taxon>Eukaryota</taxon>
        <taxon>Viridiplantae</taxon>
        <taxon>Streptophyta</taxon>
        <taxon>Embryophyta</taxon>
        <taxon>Tracheophyta</taxon>
        <taxon>Spermatophyta</taxon>
        <taxon>Magnoliopsida</taxon>
        <taxon>eudicotyledons</taxon>
        <taxon>Gunneridae</taxon>
        <taxon>Pentapetalae</taxon>
        <taxon>rosids</taxon>
        <taxon>fabids</taxon>
        <taxon>Fabales</taxon>
        <taxon>Fabaceae</taxon>
        <taxon>Papilionoideae</taxon>
        <taxon>50 kb inversion clade</taxon>
        <taxon>NPAAA clade</taxon>
        <taxon>indigoferoid/millettioid clade</taxon>
        <taxon>Phaseoleae</taxon>
        <taxon>Mucuna</taxon>
    </lineage>
</organism>
<dbReference type="SUPFAM" id="SSF46785">
    <property type="entry name" value="Winged helix' DNA-binding domain"/>
    <property type="match status" value="1"/>
</dbReference>
<feature type="non-terminal residue" evidence="3">
    <location>
        <position position="1"/>
    </location>
</feature>
<dbReference type="Gene3D" id="1.10.8.430">
    <property type="entry name" value="Helical domain of apoptotic protease-activating factors"/>
    <property type="match status" value="1"/>
</dbReference>
<protein>
    <submittedName>
        <fullName evidence="3">TMV resistance protein N</fullName>
    </submittedName>
</protein>
<dbReference type="EMBL" id="QJKJ01006375">
    <property type="protein sequence ID" value="RDX86922.1"/>
    <property type="molecule type" value="Genomic_DNA"/>
</dbReference>
<dbReference type="InterPro" id="IPR032675">
    <property type="entry name" value="LRR_dom_sf"/>
</dbReference>
<dbReference type="OrthoDB" id="1733683at2759"/>
<dbReference type="GO" id="GO:0006952">
    <property type="term" value="P:defense response"/>
    <property type="evidence" value="ECO:0007669"/>
    <property type="project" value="InterPro"/>
</dbReference>
<evidence type="ECO:0000259" key="2">
    <source>
        <dbReference type="Pfam" id="PF23282"/>
    </source>
</evidence>
<dbReference type="Proteomes" id="UP000257109">
    <property type="component" value="Unassembled WGS sequence"/>
</dbReference>